<evidence type="ECO:0000256" key="3">
    <source>
        <dbReference type="PIRSR" id="PIRSR603782-2"/>
    </source>
</evidence>
<keyword evidence="4" id="KW-1133">Transmembrane helix</keyword>
<dbReference type="Proteomes" id="UP000054010">
    <property type="component" value="Unassembled WGS sequence"/>
</dbReference>
<keyword evidence="5" id="KW-0732">Signal</keyword>
<dbReference type="Pfam" id="PF02630">
    <property type="entry name" value="SCO1-SenC"/>
    <property type="match status" value="1"/>
</dbReference>
<dbReference type="InterPro" id="IPR036249">
    <property type="entry name" value="Thioredoxin-like_sf"/>
</dbReference>
<organism evidence="6 7">
    <name type="scientific">Oscillochloris trichoides DG-6</name>
    <dbReference type="NCBI Taxonomy" id="765420"/>
    <lineage>
        <taxon>Bacteria</taxon>
        <taxon>Bacillati</taxon>
        <taxon>Chloroflexota</taxon>
        <taxon>Chloroflexia</taxon>
        <taxon>Chloroflexales</taxon>
        <taxon>Chloroflexineae</taxon>
        <taxon>Oscillochloridaceae</taxon>
        <taxon>Oscillochloris</taxon>
    </lineage>
</organism>
<gene>
    <name evidence="6" type="ORF">OSCT_2595</name>
</gene>
<dbReference type="GO" id="GO:0046872">
    <property type="term" value="F:metal ion binding"/>
    <property type="evidence" value="ECO:0007669"/>
    <property type="project" value="UniProtKB-KW"/>
</dbReference>
<protein>
    <submittedName>
        <fullName evidence="6">Electron transport protein SCO1/SenC</fullName>
    </submittedName>
</protein>
<feature type="binding site" evidence="2">
    <location>
        <position position="165"/>
    </location>
    <ligand>
        <name>Cu cation</name>
        <dbReference type="ChEBI" id="CHEBI:23378"/>
    </ligand>
</feature>
<dbReference type="HOGENOM" id="CLU_058434_2_0_0"/>
<evidence type="ECO:0000256" key="4">
    <source>
        <dbReference type="SAM" id="Phobius"/>
    </source>
</evidence>
<dbReference type="EMBL" id="ADVR01000112">
    <property type="protein sequence ID" value="EFO79469.1"/>
    <property type="molecule type" value="Genomic_DNA"/>
</dbReference>
<feature type="disulfide bond" description="Redox-active" evidence="3">
    <location>
        <begin position="71"/>
        <end position="75"/>
    </location>
</feature>
<comment type="similarity">
    <text evidence="1">Belongs to the SCO1/2 family.</text>
</comment>
<feature type="binding site" evidence="2">
    <location>
        <position position="71"/>
    </location>
    <ligand>
        <name>Cu cation</name>
        <dbReference type="ChEBI" id="CHEBI:23378"/>
    </ligand>
</feature>
<evidence type="ECO:0000313" key="7">
    <source>
        <dbReference type="Proteomes" id="UP000054010"/>
    </source>
</evidence>
<reference evidence="6 7" key="1">
    <citation type="journal article" date="2011" name="J. Bacteriol.">
        <title>Draft genome sequence of the anoxygenic filamentous phototrophic bacterium Oscillochloris trichoides subsp. DG-6.</title>
        <authorList>
            <person name="Kuznetsov B.B."/>
            <person name="Ivanovsky R.N."/>
            <person name="Keppen O.I."/>
            <person name="Sukhacheva M.V."/>
            <person name="Bumazhkin B.K."/>
            <person name="Patutina E.O."/>
            <person name="Beletsky A.V."/>
            <person name="Mardanov A.V."/>
            <person name="Baslerov R.V."/>
            <person name="Panteleeva A.N."/>
            <person name="Kolganova T.V."/>
            <person name="Ravin N.V."/>
            <person name="Skryabin K.G."/>
        </authorList>
    </citation>
    <scope>NUCLEOTIDE SEQUENCE [LARGE SCALE GENOMIC DNA]</scope>
    <source>
        <strain evidence="6 7">DG-6</strain>
    </source>
</reference>
<dbReference type="PANTHER" id="PTHR12151">
    <property type="entry name" value="ELECTRON TRANSPORT PROTIN SCO1/SENC FAMILY MEMBER"/>
    <property type="match status" value="1"/>
</dbReference>
<keyword evidence="7" id="KW-1185">Reference proteome</keyword>
<dbReference type="InterPro" id="IPR003782">
    <property type="entry name" value="SCO1/SenC"/>
</dbReference>
<sequence length="270" mass="29569">MLAALMLLLTPHAVLAQGEHPDPQDAVAFEQRLDTQVPLDLPFVDEQGQSVRLGDYFSQHAVVLQLSYYECPMLCSLVRAGMLDALNQLSLNAGADFQFVNVSIDPQETPMMAANARAATLARYNRPGAETGMHFLTGTQDSIDRLADAVGFHYVYDETIDQYAHAAGIVVLTPAGKIARYFFGVNFNPSDLRLGIVESSDNRVGSLTDQLLLLCYHYDPQTGTYTGLVMTIVRTAGILTMLGIIAMIVILSRSAHTKRPRDLPLSDSLH</sequence>
<evidence type="ECO:0000256" key="5">
    <source>
        <dbReference type="SAM" id="SignalP"/>
    </source>
</evidence>
<dbReference type="eggNOG" id="COG1999">
    <property type="taxonomic scope" value="Bacteria"/>
</dbReference>
<dbReference type="SUPFAM" id="SSF52833">
    <property type="entry name" value="Thioredoxin-like"/>
    <property type="match status" value="1"/>
</dbReference>
<name>E1IGZ4_9CHLR</name>
<comment type="caution">
    <text evidence="6">The sequence shown here is derived from an EMBL/GenBank/DDBJ whole genome shotgun (WGS) entry which is preliminary data.</text>
</comment>
<evidence type="ECO:0000256" key="1">
    <source>
        <dbReference type="ARBA" id="ARBA00010996"/>
    </source>
</evidence>
<keyword evidence="4" id="KW-0812">Transmembrane</keyword>
<proteinExistence type="inferred from homology"/>
<keyword evidence="4" id="KW-0472">Membrane</keyword>
<keyword evidence="3" id="KW-1015">Disulfide bond</keyword>
<feature type="chain" id="PRO_5003147012" evidence="5">
    <location>
        <begin position="17"/>
        <end position="270"/>
    </location>
</feature>
<dbReference type="CDD" id="cd02968">
    <property type="entry name" value="SCO"/>
    <property type="match status" value="1"/>
</dbReference>
<dbReference type="AlphaFoldDB" id="E1IGZ4"/>
<feature type="transmembrane region" description="Helical" evidence="4">
    <location>
        <begin position="225"/>
        <end position="251"/>
    </location>
</feature>
<evidence type="ECO:0000256" key="2">
    <source>
        <dbReference type="PIRSR" id="PIRSR603782-1"/>
    </source>
</evidence>
<dbReference type="Gene3D" id="3.40.30.10">
    <property type="entry name" value="Glutaredoxin"/>
    <property type="match status" value="1"/>
</dbReference>
<keyword evidence="2" id="KW-0479">Metal-binding</keyword>
<dbReference type="STRING" id="765420.OSCT_2595"/>
<keyword evidence="2" id="KW-0186">Copper</keyword>
<accession>E1IGZ4</accession>
<dbReference type="PANTHER" id="PTHR12151:SF8">
    <property type="entry name" value="THIOREDOXIN DOMAIN-CONTAINING PROTEIN"/>
    <property type="match status" value="1"/>
</dbReference>
<feature type="binding site" evidence="2">
    <location>
        <position position="75"/>
    </location>
    <ligand>
        <name>Cu cation</name>
        <dbReference type="ChEBI" id="CHEBI:23378"/>
    </ligand>
</feature>
<feature type="signal peptide" evidence="5">
    <location>
        <begin position="1"/>
        <end position="16"/>
    </location>
</feature>
<evidence type="ECO:0000313" key="6">
    <source>
        <dbReference type="EMBL" id="EFO79469.1"/>
    </source>
</evidence>